<dbReference type="Proteomes" id="UP001501920">
    <property type="component" value="Chromosome 5"/>
</dbReference>
<dbReference type="CTD" id="5552"/>
<dbReference type="AlphaFoldDB" id="A0AAR2IN85"/>
<accession>A0AAR2IN85</accession>
<name>A0AAR2IN85_PYGNA</name>
<keyword evidence="2" id="KW-0732">Signal</keyword>
<feature type="region of interest" description="Disordered" evidence="1">
    <location>
        <begin position="55"/>
        <end position="154"/>
    </location>
</feature>
<evidence type="ECO:0000256" key="2">
    <source>
        <dbReference type="SAM" id="SignalP"/>
    </source>
</evidence>
<organism evidence="3 4">
    <name type="scientific">Pygocentrus nattereri</name>
    <name type="common">Red-bellied piranha</name>
    <dbReference type="NCBI Taxonomy" id="42514"/>
    <lineage>
        <taxon>Eukaryota</taxon>
        <taxon>Metazoa</taxon>
        <taxon>Chordata</taxon>
        <taxon>Craniata</taxon>
        <taxon>Vertebrata</taxon>
        <taxon>Euteleostomi</taxon>
        <taxon>Actinopterygii</taxon>
        <taxon>Neopterygii</taxon>
        <taxon>Teleostei</taxon>
        <taxon>Ostariophysi</taxon>
        <taxon>Characiformes</taxon>
        <taxon>Characoidei</taxon>
        <taxon>Pygocentrus</taxon>
    </lineage>
</organism>
<keyword evidence="4" id="KW-1185">Reference proteome</keyword>
<evidence type="ECO:0000313" key="4">
    <source>
        <dbReference type="Proteomes" id="UP001501920"/>
    </source>
</evidence>
<dbReference type="GeneTree" id="ENSGT00940000178989"/>
<dbReference type="Pfam" id="PF04360">
    <property type="entry name" value="Serglycin"/>
    <property type="match status" value="1"/>
</dbReference>
<feature type="compositionally biased region" description="Acidic residues" evidence="1">
    <location>
        <begin position="74"/>
        <end position="87"/>
    </location>
</feature>
<sequence>MRFCCRIALAFLLVCLFEDNVLGAPTKGRYMWVNCRPDGDNPNCVQKQGPLIDLPGLSQRLPASATKDIVPVESSEDIPETETEEQSGESSGDLDPFDNVPGVDKNWIDDGPQVEAPVVEEEASGETDYSSYISPGQVEPKLTAEDLRQDNMIQ</sequence>
<evidence type="ECO:0000313" key="3">
    <source>
        <dbReference type="Ensembl" id="ENSPNAP00000041158.1"/>
    </source>
</evidence>
<dbReference type="GeneID" id="108413542"/>
<feature type="signal peptide" evidence="2">
    <location>
        <begin position="1"/>
        <end position="23"/>
    </location>
</feature>
<dbReference type="Ensembl" id="ENSPNAT00000070938.1">
    <property type="protein sequence ID" value="ENSPNAP00000041158.1"/>
    <property type="gene ID" value="ENSPNAG00000032138.1"/>
</dbReference>
<reference evidence="3" key="3">
    <citation type="submission" date="2025-09" db="UniProtKB">
        <authorList>
            <consortium name="Ensembl"/>
        </authorList>
    </citation>
    <scope>IDENTIFICATION</scope>
</reference>
<evidence type="ECO:0008006" key="5">
    <source>
        <dbReference type="Google" id="ProtNLM"/>
    </source>
</evidence>
<dbReference type="RefSeq" id="XP_017541607.2">
    <property type="nucleotide sequence ID" value="XM_017686118.2"/>
</dbReference>
<proteinExistence type="predicted"/>
<dbReference type="InterPro" id="IPR007455">
    <property type="entry name" value="Serglycin"/>
</dbReference>
<evidence type="ECO:0000256" key="1">
    <source>
        <dbReference type="SAM" id="MobiDB-lite"/>
    </source>
</evidence>
<protein>
    <recommendedName>
        <fullName evidence="5">Serglycin</fullName>
    </recommendedName>
</protein>
<reference evidence="3" key="2">
    <citation type="submission" date="2025-08" db="UniProtKB">
        <authorList>
            <consortium name="Ensembl"/>
        </authorList>
    </citation>
    <scope>IDENTIFICATION</scope>
</reference>
<reference evidence="3 4" key="1">
    <citation type="submission" date="2020-10" db="EMBL/GenBank/DDBJ databases">
        <title>Pygocentrus nattereri (red-bellied piranha) genome, fPygNat1, primary haplotype.</title>
        <authorList>
            <person name="Myers G."/>
            <person name="Meyer A."/>
            <person name="Karagic N."/>
            <person name="Pippel M."/>
            <person name="Winkler S."/>
            <person name="Tracey A."/>
            <person name="Wood J."/>
            <person name="Formenti G."/>
            <person name="Howe K."/>
            <person name="Fedrigo O."/>
            <person name="Jarvis E.D."/>
        </authorList>
    </citation>
    <scope>NUCLEOTIDE SEQUENCE [LARGE SCALE GENOMIC DNA]</scope>
</reference>
<feature type="compositionally biased region" description="Basic and acidic residues" evidence="1">
    <location>
        <begin position="142"/>
        <end position="154"/>
    </location>
</feature>
<feature type="chain" id="PRO_5043961226" description="Serglycin" evidence="2">
    <location>
        <begin position="24"/>
        <end position="154"/>
    </location>
</feature>